<feature type="transmembrane region" description="Helical" evidence="4">
    <location>
        <begin position="289"/>
        <end position="307"/>
    </location>
</feature>
<dbReference type="EMBL" id="BAAAEW010000008">
    <property type="protein sequence ID" value="GAA0749514.1"/>
    <property type="molecule type" value="Genomic_DNA"/>
</dbReference>
<feature type="transmembrane region" description="Helical" evidence="4">
    <location>
        <begin position="375"/>
        <end position="397"/>
    </location>
</feature>
<feature type="transmembrane region" description="Helical" evidence="4">
    <location>
        <begin position="88"/>
        <end position="110"/>
    </location>
</feature>
<dbReference type="InterPro" id="IPR036259">
    <property type="entry name" value="MFS_trans_sf"/>
</dbReference>
<dbReference type="InterPro" id="IPR020846">
    <property type="entry name" value="MFS_dom"/>
</dbReference>
<dbReference type="RefSeq" id="WP_231011407.1">
    <property type="nucleotide sequence ID" value="NZ_BAAAEW010000008.1"/>
</dbReference>
<dbReference type="NCBIfam" id="NF009048">
    <property type="entry name" value="PRK12382.1"/>
    <property type="match status" value="1"/>
</dbReference>
<protein>
    <submittedName>
        <fullName evidence="6">MFS transporter</fullName>
    </submittedName>
</protein>
<feature type="transmembrane region" description="Helical" evidence="4">
    <location>
        <begin position="230"/>
        <end position="252"/>
    </location>
</feature>
<feature type="transmembrane region" description="Helical" evidence="4">
    <location>
        <begin position="21"/>
        <end position="44"/>
    </location>
</feature>
<evidence type="ECO:0000313" key="6">
    <source>
        <dbReference type="EMBL" id="GAA0749514.1"/>
    </source>
</evidence>
<dbReference type="PANTHER" id="PTHR23531:SF1">
    <property type="entry name" value="QUINOLENE RESISTANCE PROTEIN NORA"/>
    <property type="match status" value="1"/>
</dbReference>
<dbReference type="Pfam" id="PF07690">
    <property type="entry name" value="MFS_1"/>
    <property type="match status" value="1"/>
</dbReference>
<proteinExistence type="predicted"/>
<keyword evidence="3 4" id="KW-0472">Membrane</keyword>
<dbReference type="SUPFAM" id="SSF103473">
    <property type="entry name" value="MFS general substrate transporter"/>
    <property type="match status" value="1"/>
</dbReference>
<feature type="transmembrane region" description="Helical" evidence="4">
    <location>
        <begin position="56"/>
        <end position="76"/>
    </location>
</feature>
<evidence type="ECO:0000256" key="3">
    <source>
        <dbReference type="ARBA" id="ARBA00023136"/>
    </source>
</evidence>
<dbReference type="PROSITE" id="PS50850">
    <property type="entry name" value="MFS"/>
    <property type="match status" value="1"/>
</dbReference>
<feature type="transmembrane region" description="Helical" evidence="4">
    <location>
        <begin position="155"/>
        <end position="175"/>
    </location>
</feature>
<reference evidence="6 7" key="1">
    <citation type="journal article" date="2019" name="Int. J. Syst. Evol. Microbiol.">
        <title>The Global Catalogue of Microorganisms (GCM) 10K type strain sequencing project: providing services to taxonomists for standard genome sequencing and annotation.</title>
        <authorList>
            <consortium name="The Broad Institute Genomics Platform"/>
            <consortium name="The Broad Institute Genome Sequencing Center for Infectious Disease"/>
            <person name="Wu L."/>
            <person name="Ma J."/>
        </authorList>
    </citation>
    <scope>NUCLEOTIDE SEQUENCE [LARGE SCALE GENOMIC DNA]</scope>
    <source>
        <strain evidence="6 7">JCM 15503</strain>
    </source>
</reference>
<feature type="transmembrane region" description="Helical" evidence="4">
    <location>
        <begin position="345"/>
        <end position="369"/>
    </location>
</feature>
<keyword evidence="2 4" id="KW-1133">Transmembrane helix</keyword>
<dbReference type="Gene3D" id="1.20.1250.20">
    <property type="entry name" value="MFS general substrate transporter like domains"/>
    <property type="match status" value="1"/>
</dbReference>
<dbReference type="Proteomes" id="UP001500279">
    <property type="component" value="Unassembled WGS sequence"/>
</dbReference>
<evidence type="ECO:0000256" key="4">
    <source>
        <dbReference type="SAM" id="Phobius"/>
    </source>
</evidence>
<feature type="domain" description="Major facilitator superfamily (MFS) profile" evidence="5">
    <location>
        <begin position="175"/>
        <end position="399"/>
    </location>
</feature>
<dbReference type="PANTHER" id="PTHR23531">
    <property type="entry name" value="QUINOLENE RESISTANCE PROTEIN NORA"/>
    <property type="match status" value="1"/>
</dbReference>
<dbReference type="InterPro" id="IPR052714">
    <property type="entry name" value="MFS_Exporter"/>
</dbReference>
<feature type="transmembrane region" description="Helical" evidence="4">
    <location>
        <begin position="313"/>
        <end position="333"/>
    </location>
</feature>
<keyword evidence="7" id="KW-1185">Reference proteome</keyword>
<feature type="transmembrane region" description="Helical" evidence="4">
    <location>
        <begin position="258"/>
        <end position="277"/>
    </location>
</feature>
<organism evidence="6 7">
    <name type="scientific">Ideonella azotifigens</name>
    <dbReference type="NCBI Taxonomy" id="513160"/>
    <lineage>
        <taxon>Bacteria</taxon>
        <taxon>Pseudomonadati</taxon>
        <taxon>Pseudomonadota</taxon>
        <taxon>Betaproteobacteria</taxon>
        <taxon>Burkholderiales</taxon>
        <taxon>Sphaerotilaceae</taxon>
        <taxon>Ideonella</taxon>
    </lineage>
</organism>
<name>A0ABN1JYP7_9BURK</name>
<evidence type="ECO:0000256" key="2">
    <source>
        <dbReference type="ARBA" id="ARBA00022989"/>
    </source>
</evidence>
<feature type="transmembrane region" description="Helical" evidence="4">
    <location>
        <begin position="116"/>
        <end position="143"/>
    </location>
</feature>
<dbReference type="InterPro" id="IPR011701">
    <property type="entry name" value="MFS"/>
</dbReference>
<gene>
    <name evidence="6" type="ORF">GCM10009107_20340</name>
</gene>
<sequence>MLRILTASPPPGAMAGAPLRRILMAPMALVFMVFAMTGLGMPVLPVHVHQTLGMSSFVVGTVVGSQFAAALASRLWCGHLCDTRGPRVALRAGLLAGCLSGAVYLLSLPFHASPDVAVGVLLLGRALLGAAESFVITGALAWGIAAAPASQTGRVIAWIGIAMYTAFAIGAPIGVLLYDTIGFSAIGLATLVVPAMALPLLRQAPQRAGPPGAARPSGGMPVLRAVWKPGLGLALSSLGFAAVTTFVALLFASRGWTPGWAGFTAFSAAFVAARLVGSQLPDRFGGARVAACGMLVETAGLALLALAPSATVALLGSALTGLGYSLVFPGLGLEVVRGAPSGHRALALGSYTACLDLALALAGPALGLLADQAGFAAAFGASGAVVLLAAAVALRLAHD</sequence>
<evidence type="ECO:0000256" key="1">
    <source>
        <dbReference type="ARBA" id="ARBA00022692"/>
    </source>
</evidence>
<comment type="caution">
    <text evidence="6">The sequence shown here is derived from an EMBL/GenBank/DDBJ whole genome shotgun (WGS) entry which is preliminary data.</text>
</comment>
<keyword evidence="1 4" id="KW-0812">Transmembrane</keyword>
<evidence type="ECO:0000259" key="5">
    <source>
        <dbReference type="PROSITE" id="PS50850"/>
    </source>
</evidence>
<accession>A0ABN1JYP7</accession>
<feature type="transmembrane region" description="Helical" evidence="4">
    <location>
        <begin position="181"/>
        <end position="201"/>
    </location>
</feature>
<evidence type="ECO:0000313" key="7">
    <source>
        <dbReference type="Proteomes" id="UP001500279"/>
    </source>
</evidence>